<feature type="signal peptide" evidence="1">
    <location>
        <begin position="1"/>
        <end position="24"/>
    </location>
</feature>
<feature type="chain" id="PRO_5045305224" description="SH3b domain-containing protein" evidence="1">
    <location>
        <begin position="25"/>
        <end position="119"/>
    </location>
</feature>
<organism evidence="2 3">
    <name type="scientific">Streptomyces akebiae</name>
    <dbReference type="NCBI Taxonomy" id="2865673"/>
    <lineage>
        <taxon>Bacteria</taxon>
        <taxon>Bacillati</taxon>
        <taxon>Actinomycetota</taxon>
        <taxon>Actinomycetes</taxon>
        <taxon>Kitasatosporales</taxon>
        <taxon>Streptomycetaceae</taxon>
        <taxon>Streptomyces</taxon>
    </lineage>
</organism>
<dbReference type="PROSITE" id="PS51318">
    <property type="entry name" value="TAT"/>
    <property type="match status" value="1"/>
</dbReference>
<dbReference type="EMBL" id="CP080647">
    <property type="protein sequence ID" value="QYX76075.1"/>
    <property type="molecule type" value="Genomic_DNA"/>
</dbReference>
<sequence length="119" mass="12973">MIVRNRRRIAAGALGLALAGGALAAAPAAQAYDTATMKVSCSAVKFHKSPSKSSTVVGIGYKGDKVRVDQFAYKVREKTWYSRGTVTRRSDGKRVRGYAIYYCVNPYEVSPPPAYPKRP</sequence>
<evidence type="ECO:0008006" key="4">
    <source>
        <dbReference type="Google" id="ProtNLM"/>
    </source>
</evidence>
<proteinExistence type="predicted"/>
<name>A0ABX8XJI8_9ACTN</name>
<gene>
    <name evidence="2" type="ORF">K1J60_05775</name>
</gene>
<keyword evidence="3" id="KW-1185">Reference proteome</keyword>
<reference evidence="2 3" key="1">
    <citation type="submission" date="2021-08" db="EMBL/GenBank/DDBJ databases">
        <authorList>
            <person name="Ping M."/>
        </authorList>
    </citation>
    <scope>NUCLEOTIDE SEQUENCE [LARGE SCALE GENOMIC DNA]</scope>
    <source>
        <strain evidence="2 3">MG28</strain>
    </source>
</reference>
<evidence type="ECO:0000313" key="2">
    <source>
        <dbReference type="EMBL" id="QYX76075.1"/>
    </source>
</evidence>
<evidence type="ECO:0000313" key="3">
    <source>
        <dbReference type="Proteomes" id="UP000827138"/>
    </source>
</evidence>
<evidence type="ECO:0000256" key="1">
    <source>
        <dbReference type="SAM" id="SignalP"/>
    </source>
</evidence>
<keyword evidence="1" id="KW-0732">Signal</keyword>
<dbReference type="Proteomes" id="UP000827138">
    <property type="component" value="Chromosome"/>
</dbReference>
<dbReference type="InterPro" id="IPR006311">
    <property type="entry name" value="TAT_signal"/>
</dbReference>
<accession>A0ABX8XJI8</accession>
<protein>
    <recommendedName>
        <fullName evidence="4">SH3b domain-containing protein</fullName>
    </recommendedName>
</protein>
<dbReference type="RefSeq" id="WP_220645212.1">
    <property type="nucleotide sequence ID" value="NZ_CP080647.1"/>
</dbReference>